<dbReference type="Gene3D" id="3.40.50.2300">
    <property type="match status" value="2"/>
</dbReference>
<proteinExistence type="inferred from homology"/>
<dbReference type="InterPro" id="IPR028081">
    <property type="entry name" value="Leu-bd"/>
</dbReference>
<reference evidence="7 8" key="1">
    <citation type="submission" date="2019-03" db="EMBL/GenBank/DDBJ databases">
        <title>Genomic Encyclopedia of Type Strains, Phase IV (KMG-IV): sequencing the most valuable type-strain genomes for metagenomic binning, comparative biology and taxonomic classification.</title>
        <authorList>
            <person name="Goeker M."/>
        </authorList>
    </citation>
    <scope>NUCLEOTIDE SEQUENCE [LARGE SCALE GENOMIC DNA]</scope>
    <source>
        <strain evidence="7 8">DSM 12121</strain>
    </source>
</reference>
<evidence type="ECO:0000313" key="7">
    <source>
        <dbReference type="EMBL" id="TDN48991.1"/>
    </source>
</evidence>
<protein>
    <submittedName>
        <fullName evidence="7">Amino acid/amide ABC transporter substrate-binding protein (HAAT family)</fullName>
    </submittedName>
</protein>
<dbReference type="Pfam" id="PF13458">
    <property type="entry name" value="Peripla_BP_6"/>
    <property type="match status" value="1"/>
</dbReference>
<feature type="domain" description="Leucine-binding protein" evidence="6">
    <location>
        <begin position="32"/>
        <end position="350"/>
    </location>
</feature>
<comment type="caution">
    <text evidence="7">The sequence shown here is derived from an EMBL/GenBank/DDBJ whole genome shotgun (WGS) entry which is preliminary data.</text>
</comment>
<dbReference type="AlphaFoldDB" id="A0A4R6DUX5"/>
<dbReference type="PANTHER" id="PTHR47235:SF1">
    <property type="entry name" value="BLR6548 PROTEIN"/>
    <property type="match status" value="1"/>
</dbReference>
<dbReference type="PRINTS" id="PR00337">
    <property type="entry name" value="LEUILEVALBP"/>
</dbReference>
<dbReference type="EMBL" id="SNVV01000013">
    <property type="protein sequence ID" value="TDN48991.1"/>
    <property type="molecule type" value="Genomic_DNA"/>
</dbReference>
<gene>
    <name evidence="7" type="ORF">C7389_113114</name>
</gene>
<evidence type="ECO:0000256" key="4">
    <source>
        <dbReference type="ARBA" id="ARBA00022970"/>
    </source>
</evidence>
<dbReference type="InterPro" id="IPR000709">
    <property type="entry name" value="Leu_Ile_Val-bd"/>
</dbReference>
<name>A0A4R6DUX5_9RHOO</name>
<evidence type="ECO:0000256" key="3">
    <source>
        <dbReference type="ARBA" id="ARBA00022729"/>
    </source>
</evidence>
<evidence type="ECO:0000256" key="5">
    <source>
        <dbReference type="SAM" id="SignalP"/>
    </source>
</evidence>
<dbReference type="RefSeq" id="WP_133593134.1">
    <property type="nucleotide sequence ID" value="NZ_SNVV01000013.1"/>
</dbReference>
<keyword evidence="8" id="KW-1185">Reference proteome</keyword>
<evidence type="ECO:0000256" key="1">
    <source>
        <dbReference type="ARBA" id="ARBA00010062"/>
    </source>
</evidence>
<dbReference type="SUPFAM" id="SSF53822">
    <property type="entry name" value="Periplasmic binding protein-like I"/>
    <property type="match status" value="1"/>
</dbReference>
<organism evidence="7 8">
    <name type="scientific">Azoarcus indigens</name>
    <dbReference type="NCBI Taxonomy" id="29545"/>
    <lineage>
        <taxon>Bacteria</taxon>
        <taxon>Pseudomonadati</taxon>
        <taxon>Pseudomonadota</taxon>
        <taxon>Betaproteobacteria</taxon>
        <taxon>Rhodocyclales</taxon>
        <taxon>Zoogloeaceae</taxon>
        <taxon>Azoarcus</taxon>
    </lineage>
</organism>
<dbReference type="InterPro" id="IPR028082">
    <property type="entry name" value="Peripla_BP_I"/>
</dbReference>
<dbReference type="CDD" id="cd06326">
    <property type="entry name" value="PBP1_ABC_ligand_binding-like"/>
    <property type="match status" value="1"/>
</dbReference>
<evidence type="ECO:0000256" key="2">
    <source>
        <dbReference type="ARBA" id="ARBA00022448"/>
    </source>
</evidence>
<keyword evidence="2" id="KW-0813">Transport</keyword>
<accession>A0A4R6DUX5</accession>
<dbReference type="OrthoDB" id="26870at2"/>
<dbReference type="Proteomes" id="UP000295129">
    <property type="component" value="Unassembled WGS sequence"/>
</dbReference>
<dbReference type="PANTHER" id="PTHR47235">
    <property type="entry name" value="BLR6548 PROTEIN"/>
    <property type="match status" value="1"/>
</dbReference>
<feature type="chain" id="PRO_5020222839" evidence="5">
    <location>
        <begin position="30"/>
        <end position="379"/>
    </location>
</feature>
<keyword evidence="4" id="KW-0029">Amino-acid transport</keyword>
<feature type="signal peptide" evidence="5">
    <location>
        <begin position="1"/>
        <end position="29"/>
    </location>
</feature>
<evidence type="ECO:0000259" key="6">
    <source>
        <dbReference type="Pfam" id="PF13458"/>
    </source>
</evidence>
<dbReference type="GO" id="GO:0006865">
    <property type="term" value="P:amino acid transport"/>
    <property type="evidence" value="ECO:0007669"/>
    <property type="project" value="UniProtKB-KW"/>
</dbReference>
<keyword evidence="3 5" id="KW-0732">Signal</keyword>
<sequence length="379" mass="40475">MRFKRLATVAAACMASLCGALGMVATAHAEPPIKIGQSVVLSGPQAANGLLYSQGIKVHLDAINAAGGVGGRKIELITLDDGYDPARCKANTKQLLEQDKVIALFGYTGSPAIVACAPMAEAAKVPMISPVSGTPELQEHAGRYLFFTRASFRDELRAMIDYLTTTGITSYGVTLQDDSFGHSALKIVEELLAERKLPPPVSAPVAQQTYEAGASAAAISKAAPQAVILATGGKASVNFIRDYLKTGKRAQFLGLSVVSSNQLVQELGKDADGIIVTQVVPSPWARKTQIVRDFYRELGERKDVEISYFTLEGYIAARVLVEAVRRAGPDVTSERLVQAMESMRKLSLGGYEVNFGPGVRAGSSYVDLSMVRSDGRYVQ</sequence>
<comment type="similarity">
    <text evidence="1">Belongs to the leucine-binding protein family.</text>
</comment>
<evidence type="ECO:0000313" key="8">
    <source>
        <dbReference type="Proteomes" id="UP000295129"/>
    </source>
</evidence>